<name>A0A4Y7SJW4_COPMI</name>
<gene>
    <name evidence="1" type="ORF">FA13DRAFT_1716303</name>
</gene>
<accession>A0A4Y7SJW4</accession>
<dbReference type="OrthoDB" id="3439489at2759"/>
<reference evidence="1 2" key="1">
    <citation type="journal article" date="2019" name="Nat. Ecol. Evol.">
        <title>Megaphylogeny resolves global patterns of mushroom evolution.</title>
        <authorList>
            <person name="Varga T."/>
            <person name="Krizsan K."/>
            <person name="Foldi C."/>
            <person name="Dima B."/>
            <person name="Sanchez-Garcia M."/>
            <person name="Sanchez-Ramirez S."/>
            <person name="Szollosi G.J."/>
            <person name="Szarkandi J.G."/>
            <person name="Papp V."/>
            <person name="Albert L."/>
            <person name="Andreopoulos W."/>
            <person name="Angelini C."/>
            <person name="Antonin V."/>
            <person name="Barry K.W."/>
            <person name="Bougher N.L."/>
            <person name="Buchanan P."/>
            <person name="Buyck B."/>
            <person name="Bense V."/>
            <person name="Catcheside P."/>
            <person name="Chovatia M."/>
            <person name="Cooper J."/>
            <person name="Damon W."/>
            <person name="Desjardin D."/>
            <person name="Finy P."/>
            <person name="Geml J."/>
            <person name="Haridas S."/>
            <person name="Hughes K."/>
            <person name="Justo A."/>
            <person name="Karasinski D."/>
            <person name="Kautmanova I."/>
            <person name="Kiss B."/>
            <person name="Kocsube S."/>
            <person name="Kotiranta H."/>
            <person name="LaButti K.M."/>
            <person name="Lechner B.E."/>
            <person name="Liimatainen K."/>
            <person name="Lipzen A."/>
            <person name="Lukacs Z."/>
            <person name="Mihaltcheva S."/>
            <person name="Morgado L.N."/>
            <person name="Niskanen T."/>
            <person name="Noordeloos M.E."/>
            <person name="Ohm R.A."/>
            <person name="Ortiz-Santana B."/>
            <person name="Ovrebo C."/>
            <person name="Racz N."/>
            <person name="Riley R."/>
            <person name="Savchenko A."/>
            <person name="Shiryaev A."/>
            <person name="Soop K."/>
            <person name="Spirin V."/>
            <person name="Szebenyi C."/>
            <person name="Tomsovsky M."/>
            <person name="Tulloss R.E."/>
            <person name="Uehling J."/>
            <person name="Grigoriev I.V."/>
            <person name="Vagvolgyi C."/>
            <person name="Papp T."/>
            <person name="Martin F.M."/>
            <person name="Miettinen O."/>
            <person name="Hibbett D.S."/>
            <person name="Nagy L.G."/>
        </authorList>
    </citation>
    <scope>NUCLEOTIDE SEQUENCE [LARGE SCALE GENOMIC DNA]</scope>
    <source>
        <strain evidence="1 2">FP101781</strain>
    </source>
</reference>
<evidence type="ECO:0000313" key="2">
    <source>
        <dbReference type="Proteomes" id="UP000298030"/>
    </source>
</evidence>
<dbReference type="EMBL" id="QPFP01000096">
    <property type="protein sequence ID" value="TEB22180.1"/>
    <property type="molecule type" value="Genomic_DNA"/>
</dbReference>
<dbReference type="Pfam" id="PF16850">
    <property type="entry name" value="Inhibitor_I66"/>
    <property type="match status" value="1"/>
</dbReference>
<comment type="caution">
    <text evidence="1">The sequence shown here is derived from an EMBL/GenBank/DDBJ whole genome shotgun (WGS) entry which is preliminary data.</text>
</comment>
<dbReference type="InterPro" id="IPR031755">
    <property type="entry name" value="Inhibitor_I66"/>
</dbReference>
<organism evidence="1 2">
    <name type="scientific">Coprinellus micaceus</name>
    <name type="common">Glistening ink-cap mushroom</name>
    <name type="synonym">Coprinus micaceus</name>
    <dbReference type="NCBI Taxonomy" id="71717"/>
    <lineage>
        <taxon>Eukaryota</taxon>
        <taxon>Fungi</taxon>
        <taxon>Dikarya</taxon>
        <taxon>Basidiomycota</taxon>
        <taxon>Agaricomycotina</taxon>
        <taxon>Agaricomycetes</taxon>
        <taxon>Agaricomycetidae</taxon>
        <taxon>Agaricales</taxon>
        <taxon>Agaricineae</taxon>
        <taxon>Psathyrellaceae</taxon>
        <taxon>Coprinellus</taxon>
    </lineage>
</organism>
<evidence type="ECO:0000313" key="1">
    <source>
        <dbReference type="EMBL" id="TEB22180.1"/>
    </source>
</evidence>
<dbReference type="CDD" id="cd23428">
    <property type="entry name" value="beta-trefoil_Ricin_SPI"/>
    <property type="match status" value="1"/>
</dbReference>
<dbReference type="STRING" id="71717.A0A4Y7SJW4"/>
<proteinExistence type="predicted"/>
<sequence>MLQTGHYHIVSKSTNTRVGRHFVEDHSLLPKKILVLPKDFSDRQPWLIIKDEGSDDTYTLRADGAAVVHIHGKLFAELLDHSPSQKAWKIQAQPHHGENTFTVVSAHDQGLGWVVPDNEPFTQLHVRPLIVAPSIPPHFPSSELFEIVRLLEDSD</sequence>
<dbReference type="Gene3D" id="2.80.10.50">
    <property type="match status" value="1"/>
</dbReference>
<keyword evidence="2" id="KW-1185">Reference proteome</keyword>
<dbReference type="GO" id="GO:0004867">
    <property type="term" value="F:serine-type endopeptidase inhibitor activity"/>
    <property type="evidence" value="ECO:0007669"/>
    <property type="project" value="InterPro"/>
</dbReference>
<protein>
    <submittedName>
        <fullName evidence="1">Uncharacterized protein</fullName>
    </submittedName>
</protein>
<dbReference type="AlphaFoldDB" id="A0A4Y7SJW4"/>
<dbReference type="Proteomes" id="UP000298030">
    <property type="component" value="Unassembled WGS sequence"/>
</dbReference>